<organism evidence="2 3">
    <name type="scientific">Micromonospora coerulea</name>
    <dbReference type="NCBI Taxonomy" id="47856"/>
    <lineage>
        <taxon>Bacteria</taxon>
        <taxon>Bacillati</taxon>
        <taxon>Actinomycetota</taxon>
        <taxon>Actinomycetes</taxon>
        <taxon>Micromonosporales</taxon>
        <taxon>Micromonosporaceae</taxon>
        <taxon>Micromonospora</taxon>
    </lineage>
</organism>
<gene>
    <name evidence="2" type="ORF">GCM10023176_49450</name>
</gene>
<feature type="region of interest" description="Disordered" evidence="1">
    <location>
        <begin position="41"/>
        <end position="73"/>
    </location>
</feature>
<evidence type="ECO:0000313" key="3">
    <source>
        <dbReference type="Proteomes" id="UP001500307"/>
    </source>
</evidence>
<reference evidence="3" key="1">
    <citation type="journal article" date="2019" name="Int. J. Syst. Evol. Microbiol.">
        <title>The Global Catalogue of Microorganisms (GCM) 10K type strain sequencing project: providing services to taxonomists for standard genome sequencing and annotation.</title>
        <authorList>
            <consortium name="The Broad Institute Genomics Platform"/>
            <consortium name="The Broad Institute Genome Sequencing Center for Infectious Disease"/>
            <person name="Wu L."/>
            <person name="Ma J."/>
        </authorList>
    </citation>
    <scope>NUCLEOTIDE SEQUENCE [LARGE SCALE GENOMIC DNA]</scope>
    <source>
        <strain evidence="3">JCM 3175</strain>
    </source>
</reference>
<accession>A0ABP8SY59</accession>
<dbReference type="EMBL" id="BAABGU010000033">
    <property type="protein sequence ID" value="GAA4576928.1"/>
    <property type="molecule type" value="Genomic_DNA"/>
</dbReference>
<protein>
    <submittedName>
        <fullName evidence="2">Uncharacterized protein</fullName>
    </submittedName>
</protein>
<feature type="region of interest" description="Disordered" evidence="1">
    <location>
        <begin position="94"/>
        <end position="151"/>
    </location>
</feature>
<evidence type="ECO:0000313" key="2">
    <source>
        <dbReference type="EMBL" id="GAA4576928.1"/>
    </source>
</evidence>
<evidence type="ECO:0000256" key="1">
    <source>
        <dbReference type="SAM" id="MobiDB-lite"/>
    </source>
</evidence>
<dbReference type="Proteomes" id="UP001500307">
    <property type="component" value="Unassembled WGS sequence"/>
</dbReference>
<comment type="caution">
    <text evidence="2">The sequence shown here is derived from an EMBL/GenBank/DDBJ whole genome shotgun (WGS) entry which is preliminary data.</text>
</comment>
<name>A0ABP8SY59_9ACTN</name>
<proteinExistence type="predicted"/>
<sequence length="513" mass="54972">MFARPWTGSCLVIGDCDGTARTQRESRHSTRSTCYRNKLDRLASRLPPRRGAAGHHRQPVPVPDHGALGRCRPHRRNLLPSRVTDAERAALDKAEEQAREHLEQMGEPAPEPGPWQAKGAAPGATDRRLRHRRGGSRLDPTHGGFPMTIHPTDKRVRYAPSLAVWIVDTQESHTVGADQLLAAMTVHATESGDMPEGCTCAPESFSVSPMNGVTASTARVHRLGQQGGIAMYGHGTVPEYGVAREQGNAHQCPHASGDGERRAKALARAGQWDELWDLTEPFPAAPGTLLPAAPSSKAPAAWQGEPLSVPGVGVIPDRHVHPATRADLARLGTLATEATRLGSKARKAQAAAAQGPMEVRRLATEAAMSGKALDAAEVARMVRERQEAAEAAQAVAEDTRDAVDKVRREVAAGIAERRDEWLTYLHDQAAAGLARLDLVVAELEAAVENLAEIDRVRQTVEQANSGRLFSAGSMIVGNAVEAVRRSRERAATALAGLERHAAKASKAKADQKA</sequence>
<feature type="compositionally biased region" description="Basic and acidic residues" evidence="1">
    <location>
        <begin position="94"/>
        <end position="104"/>
    </location>
</feature>
<keyword evidence="3" id="KW-1185">Reference proteome</keyword>